<dbReference type="InterPro" id="IPR050556">
    <property type="entry name" value="Type_II_TA_system_RNase"/>
</dbReference>
<dbReference type="GO" id="GO:0000287">
    <property type="term" value="F:magnesium ion binding"/>
    <property type="evidence" value="ECO:0007669"/>
    <property type="project" value="UniProtKB-UniRule"/>
</dbReference>
<dbReference type="RefSeq" id="WP_142121001.1">
    <property type="nucleotide sequence ID" value="NZ_BAAASV010000002.1"/>
</dbReference>
<keyword evidence="8" id="KW-0800">Toxin</keyword>
<dbReference type="EC" id="3.1.-.-" evidence="8"/>
<dbReference type="AlphaFoldDB" id="A0A542ZNX9"/>
<evidence type="ECO:0000256" key="5">
    <source>
        <dbReference type="ARBA" id="ARBA00022801"/>
    </source>
</evidence>
<gene>
    <name evidence="8" type="primary">vapC</name>
    <name evidence="10" type="ORF">FB461_1688</name>
</gene>
<keyword evidence="4 8" id="KW-0479">Metal-binding</keyword>
<keyword evidence="5 8" id="KW-0378">Hydrolase</keyword>
<dbReference type="OrthoDB" id="532510at2"/>
<dbReference type="CDD" id="cd18741">
    <property type="entry name" value="PIN_VapC4-5_FitB-like"/>
    <property type="match status" value="1"/>
</dbReference>
<feature type="binding site" evidence="8">
    <location>
        <position position="4"/>
    </location>
    <ligand>
        <name>Mg(2+)</name>
        <dbReference type="ChEBI" id="CHEBI:18420"/>
    </ligand>
</feature>
<feature type="binding site" evidence="8">
    <location>
        <position position="91"/>
    </location>
    <ligand>
        <name>Mg(2+)</name>
        <dbReference type="ChEBI" id="CHEBI:18420"/>
    </ligand>
</feature>
<comment type="caution">
    <text evidence="10">The sequence shown here is derived from an EMBL/GenBank/DDBJ whole genome shotgun (WGS) entry which is preliminary data.</text>
</comment>
<feature type="domain" description="PIN" evidence="9">
    <location>
        <begin position="1"/>
        <end position="107"/>
    </location>
</feature>
<dbReference type="GO" id="GO:0004540">
    <property type="term" value="F:RNA nuclease activity"/>
    <property type="evidence" value="ECO:0007669"/>
    <property type="project" value="InterPro"/>
</dbReference>
<protein>
    <recommendedName>
        <fullName evidence="8">Ribonuclease VapC</fullName>
        <shortName evidence="8">RNase VapC</shortName>
        <ecNumber evidence="8">3.1.-.-</ecNumber>
    </recommendedName>
    <alternativeName>
        <fullName evidence="8">Toxin VapC</fullName>
    </alternativeName>
</protein>
<evidence type="ECO:0000313" key="10">
    <source>
        <dbReference type="EMBL" id="TQL62055.1"/>
    </source>
</evidence>
<evidence type="ECO:0000256" key="8">
    <source>
        <dbReference type="HAMAP-Rule" id="MF_00265"/>
    </source>
</evidence>
<organism evidence="10 11">
    <name type="scientific">Rarobacter faecitabidus</name>
    <dbReference type="NCBI Taxonomy" id="13243"/>
    <lineage>
        <taxon>Bacteria</taxon>
        <taxon>Bacillati</taxon>
        <taxon>Actinomycetota</taxon>
        <taxon>Actinomycetes</taxon>
        <taxon>Micrococcales</taxon>
        <taxon>Rarobacteraceae</taxon>
        <taxon>Rarobacter</taxon>
    </lineage>
</organism>
<keyword evidence="3 8" id="KW-0540">Nuclease</keyword>
<evidence type="ECO:0000256" key="2">
    <source>
        <dbReference type="ARBA" id="ARBA00022649"/>
    </source>
</evidence>
<dbReference type="PANTHER" id="PTHR33653">
    <property type="entry name" value="RIBONUCLEASE VAPC2"/>
    <property type="match status" value="1"/>
</dbReference>
<keyword evidence="11" id="KW-1185">Reference proteome</keyword>
<evidence type="ECO:0000256" key="3">
    <source>
        <dbReference type="ARBA" id="ARBA00022722"/>
    </source>
</evidence>
<dbReference type="GO" id="GO:0090729">
    <property type="term" value="F:toxin activity"/>
    <property type="evidence" value="ECO:0007669"/>
    <property type="project" value="UniProtKB-KW"/>
</dbReference>
<comment type="similarity">
    <text evidence="7 8">Belongs to the PINc/VapC protein family.</text>
</comment>
<evidence type="ECO:0000259" key="9">
    <source>
        <dbReference type="Pfam" id="PF01850"/>
    </source>
</evidence>
<dbReference type="Proteomes" id="UP000315389">
    <property type="component" value="Unassembled WGS sequence"/>
</dbReference>
<sequence length="128" mass="14056">MIVDTDILIAHLRGVDAARDWFTSVSPAQSLRVSAVSVAELTGGMRPKEVAITNRLLGIFDIVPVDEPIARLAGELRRMWHGAHSGISLGDYLIAATCQWHGEDLATINVKHYPMIDDLRAAFRLPRG</sequence>
<dbReference type="GO" id="GO:0016787">
    <property type="term" value="F:hydrolase activity"/>
    <property type="evidence" value="ECO:0007669"/>
    <property type="project" value="UniProtKB-KW"/>
</dbReference>
<dbReference type="PANTHER" id="PTHR33653:SF1">
    <property type="entry name" value="RIBONUCLEASE VAPC2"/>
    <property type="match status" value="1"/>
</dbReference>
<keyword evidence="6 8" id="KW-0460">Magnesium</keyword>
<reference evidence="10 11" key="1">
    <citation type="submission" date="2019-06" db="EMBL/GenBank/DDBJ databases">
        <title>Sequencing the genomes of 1000 actinobacteria strains.</title>
        <authorList>
            <person name="Klenk H.-P."/>
        </authorList>
    </citation>
    <scope>NUCLEOTIDE SEQUENCE [LARGE SCALE GENOMIC DNA]</scope>
    <source>
        <strain evidence="10 11">DSM 4813</strain>
    </source>
</reference>
<proteinExistence type="inferred from homology"/>
<dbReference type="Pfam" id="PF01850">
    <property type="entry name" value="PIN"/>
    <property type="match status" value="1"/>
</dbReference>
<accession>A0A542ZNX9</accession>
<dbReference type="Gene3D" id="3.40.50.1010">
    <property type="entry name" value="5'-nuclease"/>
    <property type="match status" value="1"/>
</dbReference>
<evidence type="ECO:0000256" key="4">
    <source>
        <dbReference type="ARBA" id="ARBA00022723"/>
    </source>
</evidence>
<evidence type="ECO:0000313" key="11">
    <source>
        <dbReference type="Proteomes" id="UP000315389"/>
    </source>
</evidence>
<dbReference type="EMBL" id="VFOS01000002">
    <property type="protein sequence ID" value="TQL62055.1"/>
    <property type="molecule type" value="Genomic_DNA"/>
</dbReference>
<keyword evidence="2 8" id="KW-1277">Toxin-antitoxin system</keyword>
<evidence type="ECO:0000256" key="7">
    <source>
        <dbReference type="ARBA" id="ARBA00038093"/>
    </source>
</evidence>
<name>A0A542ZNX9_RARFA</name>
<comment type="cofactor">
    <cofactor evidence="1 8">
        <name>Mg(2+)</name>
        <dbReference type="ChEBI" id="CHEBI:18420"/>
    </cofactor>
</comment>
<comment type="function">
    <text evidence="8">Toxic component of a toxin-antitoxin (TA) system. An RNase.</text>
</comment>
<dbReference type="HAMAP" id="MF_00265">
    <property type="entry name" value="VapC_Nob1"/>
    <property type="match status" value="1"/>
</dbReference>
<dbReference type="InterPro" id="IPR022907">
    <property type="entry name" value="VapC_family"/>
</dbReference>
<dbReference type="InterPro" id="IPR029060">
    <property type="entry name" value="PIN-like_dom_sf"/>
</dbReference>
<dbReference type="InterPro" id="IPR002716">
    <property type="entry name" value="PIN_dom"/>
</dbReference>
<dbReference type="SUPFAM" id="SSF88723">
    <property type="entry name" value="PIN domain-like"/>
    <property type="match status" value="1"/>
</dbReference>
<evidence type="ECO:0000256" key="1">
    <source>
        <dbReference type="ARBA" id="ARBA00001946"/>
    </source>
</evidence>
<evidence type="ECO:0000256" key="6">
    <source>
        <dbReference type="ARBA" id="ARBA00022842"/>
    </source>
</evidence>